<reference evidence="2" key="1">
    <citation type="submission" date="2019-05" db="EMBL/GenBank/DDBJ databases">
        <authorList>
            <person name="Zhang S."/>
            <person name="Liu J."/>
        </authorList>
    </citation>
    <scope>NUCLEOTIDE SEQUENCE [LARGE SCALE GENOMIC DNA]</scope>
</reference>
<dbReference type="Ensembl" id="ENSBGRT00000037148.1">
    <property type="protein sequence ID" value="ENSBGRP00000032105.1"/>
    <property type="gene ID" value="ENSBGRG00000020072.1"/>
</dbReference>
<dbReference type="PANTHER" id="PTHR28469:SF1">
    <property type="entry name" value="ECTODYSPLASIN-A RECEPTOR-ASSOCIATED ADAPTER PROTEIN"/>
    <property type="match status" value="1"/>
</dbReference>
<dbReference type="AlphaFoldDB" id="A0A8B9Y6M0"/>
<dbReference type="InterPro" id="IPR039200">
    <property type="entry name" value="EDARADD"/>
</dbReference>
<accession>A0A8B9Y6M0</accession>
<proteinExistence type="predicted"/>
<reference evidence="2" key="2">
    <citation type="submission" date="2025-08" db="UniProtKB">
        <authorList>
            <consortium name="Ensembl"/>
        </authorList>
    </citation>
    <scope>IDENTIFICATION</scope>
</reference>
<sequence length="102" mass="11445">RGGSLHLYEDSYQRIHLCFISYRKFSHCVLFTDHLAKEPVEDTDPSTTSLNTSDKYPIQDTGLPKEEECDPITLNCPANSDVQHQGEENGFRDSTGDPLSGK</sequence>
<dbReference type="PANTHER" id="PTHR28469">
    <property type="entry name" value="ECTODYSPLASIN-A RECEPTOR-ASSOCIATED ADAPTER PROTEIN"/>
    <property type="match status" value="1"/>
</dbReference>
<evidence type="ECO:0000313" key="3">
    <source>
        <dbReference type="Proteomes" id="UP000694520"/>
    </source>
</evidence>
<organism evidence="2 3">
    <name type="scientific">Bos mutus grunniens</name>
    <name type="common">Wild yak</name>
    <name type="synonym">Bos grunniens</name>
    <dbReference type="NCBI Taxonomy" id="30521"/>
    <lineage>
        <taxon>Eukaryota</taxon>
        <taxon>Metazoa</taxon>
        <taxon>Chordata</taxon>
        <taxon>Craniata</taxon>
        <taxon>Vertebrata</taxon>
        <taxon>Euteleostomi</taxon>
        <taxon>Mammalia</taxon>
        <taxon>Eutheria</taxon>
        <taxon>Laurasiatheria</taxon>
        <taxon>Artiodactyla</taxon>
        <taxon>Ruminantia</taxon>
        <taxon>Pecora</taxon>
        <taxon>Bovidae</taxon>
        <taxon>Bovinae</taxon>
        <taxon>Bos</taxon>
    </lineage>
</organism>
<reference evidence="2" key="3">
    <citation type="submission" date="2025-09" db="UniProtKB">
        <authorList>
            <consortium name="Ensembl"/>
        </authorList>
    </citation>
    <scope>IDENTIFICATION</scope>
</reference>
<feature type="region of interest" description="Disordered" evidence="1">
    <location>
        <begin position="39"/>
        <end position="102"/>
    </location>
</feature>
<feature type="compositionally biased region" description="Basic and acidic residues" evidence="1">
    <location>
        <begin position="84"/>
        <end position="95"/>
    </location>
</feature>
<dbReference type="GeneTree" id="ENSGT00390000001136"/>
<keyword evidence="3" id="KW-1185">Reference proteome</keyword>
<name>A0A8B9Y6M0_BOSMU</name>
<evidence type="ECO:0000313" key="2">
    <source>
        <dbReference type="Ensembl" id="ENSBGRP00000032105.1"/>
    </source>
</evidence>
<dbReference type="Proteomes" id="UP000694520">
    <property type="component" value="Chromosome 27"/>
</dbReference>
<protein>
    <submittedName>
        <fullName evidence="2">EDAR associated via death domain</fullName>
    </submittedName>
</protein>
<feature type="compositionally biased region" description="Polar residues" evidence="1">
    <location>
        <begin position="45"/>
        <end position="54"/>
    </location>
</feature>
<evidence type="ECO:0000256" key="1">
    <source>
        <dbReference type="SAM" id="MobiDB-lite"/>
    </source>
</evidence>
<gene>
    <name evidence="2" type="primary">EDARADD</name>
</gene>